<feature type="region of interest" description="Disordered" evidence="1">
    <location>
        <begin position="157"/>
        <end position="177"/>
    </location>
</feature>
<evidence type="ECO:0000313" key="2">
    <source>
        <dbReference type="EMBL" id="SCM77056.1"/>
    </source>
</evidence>
<dbReference type="AlphaFoldDB" id="A0A212LHM2"/>
<feature type="compositionally biased region" description="Low complexity" evidence="1">
    <location>
        <begin position="22"/>
        <end position="41"/>
    </location>
</feature>
<dbReference type="EMBL" id="FMJD01000008">
    <property type="protein sequence ID" value="SCM77056.1"/>
    <property type="molecule type" value="Genomic_DNA"/>
</dbReference>
<proteinExistence type="predicted"/>
<feature type="compositionally biased region" description="Basic and acidic residues" evidence="1">
    <location>
        <begin position="91"/>
        <end position="102"/>
    </location>
</feature>
<gene>
    <name evidence="2" type="ORF">KL86PLE_40861</name>
</gene>
<accession>A0A212LHM2</accession>
<feature type="region of interest" description="Disordered" evidence="1">
    <location>
        <begin position="1"/>
        <end position="123"/>
    </location>
</feature>
<sequence>MPPDPLLPSMPAGAGQKKDTLAAEGGRTTTAATPPASGGEPFVPESLRKSARQNRMAGGADLPFPTGSFTETTRLSRPRPHRPSTNGAVLARDRPTRARGLAEPEASGFGGTGREGKSSHRHGRRVIGRDIFVRGRNALPAGARFHLGGTMRCKRPDSIGLEPRTAAGITLPTPSHA</sequence>
<organism evidence="2">
    <name type="scientific">uncultured Pleomorphomonas sp</name>
    <dbReference type="NCBI Taxonomy" id="442121"/>
    <lineage>
        <taxon>Bacteria</taxon>
        <taxon>Pseudomonadati</taxon>
        <taxon>Pseudomonadota</taxon>
        <taxon>Alphaproteobacteria</taxon>
        <taxon>Hyphomicrobiales</taxon>
        <taxon>Pleomorphomonadaceae</taxon>
        <taxon>Pleomorphomonas</taxon>
        <taxon>environmental samples</taxon>
    </lineage>
</organism>
<reference evidence="2" key="1">
    <citation type="submission" date="2016-08" db="EMBL/GenBank/DDBJ databases">
        <authorList>
            <person name="Seilhamer J.J."/>
        </authorList>
    </citation>
    <scope>NUCLEOTIDE SEQUENCE</scope>
    <source>
        <strain evidence="2">86</strain>
    </source>
</reference>
<evidence type="ECO:0000256" key="1">
    <source>
        <dbReference type="SAM" id="MobiDB-lite"/>
    </source>
</evidence>
<name>A0A212LHM2_9HYPH</name>
<protein>
    <submittedName>
        <fullName evidence="2">Uncharacterized protein</fullName>
    </submittedName>
</protein>